<evidence type="ECO:0008006" key="3">
    <source>
        <dbReference type="Google" id="ProtNLM"/>
    </source>
</evidence>
<dbReference type="Proteomes" id="UP000462501">
    <property type="component" value="Unassembled WGS sequence"/>
</dbReference>
<accession>A0A845STX9</accession>
<organism evidence="1 2">
    <name type="scientific">Anaerotruncus colihominis</name>
    <dbReference type="NCBI Taxonomy" id="169435"/>
    <lineage>
        <taxon>Bacteria</taxon>
        <taxon>Bacillati</taxon>
        <taxon>Bacillota</taxon>
        <taxon>Clostridia</taxon>
        <taxon>Eubacteriales</taxon>
        <taxon>Oscillospiraceae</taxon>
        <taxon>Anaerotruncus</taxon>
    </lineage>
</organism>
<comment type="caution">
    <text evidence="1">The sequence shown here is derived from an EMBL/GenBank/DDBJ whole genome shotgun (WGS) entry which is preliminary data.</text>
</comment>
<name>A0A845STX9_9FIRM</name>
<dbReference type="SUPFAM" id="SSF52540">
    <property type="entry name" value="P-loop containing nucleoside triphosphate hydrolases"/>
    <property type="match status" value="1"/>
</dbReference>
<protein>
    <recommendedName>
        <fullName evidence="3">ATPase dynein-related AAA domain-containing protein</fullName>
    </recommendedName>
</protein>
<gene>
    <name evidence="1" type="ORF">FMM72_00425</name>
</gene>
<dbReference type="EMBL" id="VIQT01000002">
    <property type="protein sequence ID" value="NDO37724.1"/>
    <property type="molecule type" value="Genomic_DNA"/>
</dbReference>
<dbReference type="RefSeq" id="WP_162220208.1">
    <property type="nucleotide sequence ID" value="NZ_VIQT01000002.1"/>
</dbReference>
<reference evidence="1 2" key="1">
    <citation type="submission" date="2019-06" db="EMBL/GenBank/DDBJ databases">
        <title>Draft genome sequences of 15 bacterial species constituting the stable defined intestinal microbiota of the GM15 gnotobiotic mouse model.</title>
        <authorList>
            <person name="Elie C."/>
            <person name="Mathieu A."/>
            <person name="Saliou A."/>
            <person name="Darnaud M."/>
            <person name="Leulier F."/>
            <person name="Tamellini A."/>
        </authorList>
    </citation>
    <scope>NUCLEOTIDE SEQUENCE [LARGE SCALE GENOMIC DNA]</scope>
    <source>
        <strain evidence="1 2">JM4-15</strain>
    </source>
</reference>
<evidence type="ECO:0000313" key="2">
    <source>
        <dbReference type="Proteomes" id="UP000462501"/>
    </source>
</evidence>
<proteinExistence type="predicted"/>
<dbReference type="Gene3D" id="3.40.50.300">
    <property type="entry name" value="P-loop containing nucleotide triphosphate hydrolases"/>
    <property type="match status" value="1"/>
</dbReference>
<dbReference type="AlphaFoldDB" id="A0A845STX9"/>
<dbReference type="InterPro" id="IPR027417">
    <property type="entry name" value="P-loop_NTPase"/>
</dbReference>
<sequence length="642" mass="71042">MPKRTLYTIVTDLLSPTVLNGRMEVLFSDALAQYGIPNHTTNAMANVVGKEADSTGFRLFEVKRNPAAFTSSNAAGYAADDVSRYFFEYSLGDEVLILEYSRFEHYELRGSRWAAGAWHDLSLIDGKTKEAIVAMLYAIMLAESNAGTFATIAAQFAREYNSMFTCGPNQGISIVKELYCQLKDNVDPRKEGEMEAPFKANSTFLNARNSCLKRLMHSEKIGYTMTDNPRVFFASDLQTTLCIEGGNVERIETQLIVLDGILKTITPSTVTKLEANMYSINPDRVYDEEDRSRLLTIPDWYIPVPSVLNIAKAVAGSSVFKKPFRNVMMRGPAGSGKTEGAKALATMFGSPYGVITGHAEMEFFDLTSNLFPNTDSPIQSDAELYDYFLYAMRDSDLVLPSFLEIASMPDVIYEHITGRKNDQAGEAECFAALVSKLMSACKKDISMFGGENSKFKVVHSDLTLGFQKGWLVELQEMNTILKPGVLVGLNNILEHGQLRLPTGEVIQRHPDTVVVFTQNVGYAGTTDGNQSVYSRIEVKCDLNHPSEDEMVSRIQSHVPNLSEADCRTIVQTVIRVQENCPQEIEGGSVGTREAINWAKMTVLLNGDMRAAAELTILPSVGEDPDDIDLVRTNIHQSIAETN</sequence>
<evidence type="ECO:0000313" key="1">
    <source>
        <dbReference type="EMBL" id="NDO37724.1"/>
    </source>
</evidence>